<dbReference type="SMART" id="SM00320">
    <property type="entry name" value="WD40"/>
    <property type="match status" value="2"/>
</dbReference>
<evidence type="ECO:0000256" key="1">
    <source>
        <dbReference type="ARBA" id="ARBA00022737"/>
    </source>
</evidence>
<accession>A0A0D0AI81</accession>
<evidence type="ECO:0000313" key="5">
    <source>
        <dbReference type="EMBL" id="KIK37849.1"/>
    </source>
</evidence>
<feature type="region of interest" description="Disordered" evidence="3">
    <location>
        <begin position="576"/>
        <end position="633"/>
    </location>
</feature>
<dbReference type="InterPro" id="IPR058584">
    <property type="entry name" value="IMB1_TNPO1-like_TPR"/>
</dbReference>
<dbReference type="InterPro" id="IPR015943">
    <property type="entry name" value="WD40/YVTN_repeat-like_dom_sf"/>
</dbReference>
<dbReference type="InterPro" id="IPR016024">
    <property type="entry name" value="ARM-type_fold"/>
</dbReference>
<dbReference type="PROSITE" id="PS50082">
    <property type="entry name" value="WD_REPEATS_2"/>
    <property type="match status" value="2"/>
</dbReference>
<dbReference type="InParanoid" id="A0A0D0AI81"/>
<feature type="repeat" description="WD" evidence="2">
    <location>
        <begin position="281"/>
        <end position="322"/>
    </location>
</feature>
<sequence>MTLILQLIQGAGKTSTVLEDTFLAVGSLAAALEAGFAPYIQAFLPFLYPALKAHQATAATATASTIPSPASLKGPVDGQVDVAALFVADKATRDTAAKVLASAVKEGCTQFPQRLLPLIKALINPVEEVPDTVQLLLATTFISEVDSATLSLMPSQHMHQQPHPQHVHHVPPPHQPVSLPMSPRPVAPQLPGTPTMGHAIPHPLIHLNRLPPYLHHRPHLPQPTHLALTPTPATLFLEDNLSEVAYPEGIKSPKVELNANVRDGRFRVYAFLAVYLPQLTLRGHSAAITRLMHSPTKHLIYSASLDSSIHIWALPSPSRTTYAPYDDSSARGELVGHTDAVWDLALVRDENALVSRGAEGSIKVWDVGGAAEGRAILRMSWGYYGLDHEGSEKEALAVFDWSYQMHSNTFHLALADGRQILCYFLQHDWPFFFTCAPFPIRIRLPTHSLFTHSLFHHLRSRSGLRILAARFMIGASVAIPACSRPIWPLVSLEMLCTIPLGIYGTMSSGGSWSMEHWQMFSSKSEMAYNSRTGTMPVFIAQQTEQNTTLTSFSTDNSNGEFNIAFDDAKNIPYSSTDTAKGSISKESLPSTPVDGQAVPIPAAPSLSGPNPDSTDLDASGPSGTDSKRHIPAF</sequence>
<organism evidence="5 6">
    <name type="scientific">Suillus luteus UH-Slu-Lm8-n1</name>
    <dbReference type="NCBI Taxonomy" id="930992"/>
    <lineage>
        <taxon>Eukaryota</taxon>
        <taxon>Fungi</taxon>
        <taxon>Dikarya</taxon>
        <taxon>Basidiomycota</taxon>
        <taxon>Agaricomycotina</taxon>
        <taxon>Agaricomycetes</taxon>
        <taxon>Agaricomycetidae</taxon>
        <taxon>Boletales</taxon>
        <taxon>Suillineae</taxon>
        <taxon>Suillaceae</taxon>
        <taxon>Suillus</taxon>
    </lineage>
</organism>
<name>A0A0D0AI81_9AGAM</name>
<evidence type="ECO:0000313" key="6">
    <source>
        <dbReference type="Proteomes" id="UP000054485"/>
    </source>
</evidence>
<dbReference type="Pfam" id="PF25574">
    <property type="entry name" value="TPR_IMB1"/>
    <property type="match status" value="1"/>
</dbReference>
<evidence type="ECO:0000256" key="3">
    <source>
        <dbReference type="SAM" id="MobiDB-lite"/>
    </source>
</evidence>
<feature type="compositionally biased region" description="Polar residues" evidence="3">
    <location>
        <begin position="576"/>
        <end position="590"/>
    </location>
</feature>
<dbReference type="InterPro" id="IPR051488">
    <property type="entry name" value="WD_repeat_striatin"/>
</dbReference>
<evidence type="ECO:0000259" key="4">
    <source>
        <dbReference type="Pfam" id="PF25574"/>
    </source>
</evidence>
<dbReference type="Proteomes" id="UP000054485">
    <property type="component" value="Unassembled WGS sequence"/>
</dbReference>
<dbReference type="SUPFAM" id="SSF48371">
    <property type="entry name" value="ARM repeat"/>
    <property type="match status" value="1"/>
</dbReference>
<keyword evidence="2" id="KW-0853">WD repeat</keyword>
<dbReference type="PANTHER" id="PTHR15653">
    <property type="entry name" value="STRIATIN"/>
    <property type="match status" value="1"/>
</dbReference>
<dbReference type="PANTHER" id="PTHR15653:SF0">
    <property type="entry name" value="CONNECTOR OF KINASE TO AP-1, ISOFORM E"/>
    <property type="match status" value="1"/>
</dbReference>
<feature type="repeat" description="WD" evidence="2">
    <location>
        <begin position="334"/>
        <end position="367"/>
    </location>
</feature>
<dbReference type="OrthoDB" id="727118at2759"/>
<dbReference type="SUPFAM" id="SSF50978">
    <property type="entry name" value="WD40 repeat-like"/>
    <property type="match status" value="1"/>
</dbReference>
<dbReference type="InterPro" id="IPR001680">
    <property type="entry name" value="WD40_rpt"/>
</dbReference>
<reference evidence="5 6" key="1">
    <citation type="submission" date="2014-04" db="EMBL/GenBank/DDBJ databases">
        <authorList>
            <consortium name="DOE Joint Genome Institute"/>
            <person name="Kuo A."/>
            <person name="Ruytinx J."/>
            <person name="Rineau F."/>
            <person name="Colpaert J."/>
            <person name="Kohler A."/>
            <person name="Nagy L.G."/>
            <person name="Floudas D."/>
            <person name="Copeland A."/>
            <person name="Barry K.W."/>
            <person name="Cichocki N."/>
            <person name="Veneault-Fourrey C."/>
            <person name="LaButti K."/>
            <person name="Lindquist E.A."/>
            <person name="Lipzen A."/>
            <person name="Lundell T."/>
            <person name="Morin E."/>
            <person name="Murat C."/>
            <person name="Sun H."/>
            <person name="Tunlid A."/>
            <person name="Henrissat B."/>
            <person name="Grigoriev I.V."/>
            <person name="Hibbett D.S."/>
            <person name="Martin F."/>
            <person name="Nordberg H.P."/>
            <person name="Cantor M.N."/>
            <person name="Hua S.X."/>
        </authorList>
    </citation>
    <scope>NUCLEOTIDE SEQUENCE [LARGE SCALE GENOMIC DNA]</scope>
    <source>
        <strain evidence="5 6">UH-Slu-Lm8-n1</strain>
    </source>
</reference>
<dbReference type="AlphaFoldDB" id="A0A0D0AI81"/>
<dbReference type="InterPro" id="IPR011989">
    <property type="entry name" value="ARM-like"/>
</dbReference>
<dbReference type="HOGENOM" id="CLU_432219_0_0_1"/>
<keyword evidence="6" id="KW-1185">Reference proteome</keyword>
<keyword evidence="1" id="KW-0677">Repeat</keyword>
<reference evidence="6" key="2">
    <citation type="submission" date="2015-01" db="EMBL/GenBank/DDBJ databases">
        <title>Evolutionary Origins and Diversification of the Mycorrhizal Mutualists.</title>
        <authorList>
            <consortium name="DOE Joint Genome Institute"/>
            <consortium name="Mycorrhizal Genomics Consortium"/>
            <person name="Kohler A."/>
            <person name="Kuo A."/>
            <person name="Nagy L.G."/>
            <person name="Floudas D."/>
            <person name="Copeland A."/>
            <person name="Barry K.W."/>
            <person name="Cichocki N."/>
            <person name="Veneault-Fourrey C."/>
            <person name="LaButti K."/>
            <person name="Lindquist E.A."/>
            <person name="Lipzen A."/>
            <person name="Lundell T."/>
            <person name="Morin E."/>
            <person name="Murat C."/>
            <person name="Riley R."/>
            <person name="Ohm R."/>
            <person name="Sun H."/>
            <person name="Tunlid A."/>
            <person name="Henrissat B."/>
            <person name="Grigoriev I.V."/>
            <person name="Hibbett D.S."/>
            <person name="Martin F."/>
        </authorList>
    </citation>
    <scope>NUCLEOTIDE SEQUENCE [LARGE SCALE GENOMIC DNA]</scope>
    <source>
        <strain evidence="6">UH-Slu-Lm8-n1</strain>
    </source>
</reference>
<feature type="domain" description="Importin subunit beta-1/Transportin-1-like TPR repeats" evidence="4">
    <location>
        <begin position="1"/>
        <end position="63"/>
    </location>
</feature>
<proteinExistence type="predicted"/>
<dbReference type="EMBL" id="KN835426">
    <property type="protein sequence ID" value="KIK37849.1"/>
    <property type="molecule type" value="Genomic_DNA"/>
</dbReference>
<dbReference type="Gene3D" id="1.25.10.10">
    <property type="entry name" value="Leucine-rich Repeat Variant"/>
    <property type="match status" value="1"/>
</dbReference>
<dbReference type="STRING" id="930992.A0A0D0AI81"/>
<dbReference type="PROSITE" id="PS50294">
    <property type="entry name" value="WD_REPEATS_REGION"/>
    <property type="match status" value="2"/>
</dbReference>
<gene>
    <name evidence="5" type="ORF">CY34DRAFT_15435</name>
</gene>
<evidence type="ECO:0000256" key="2">
    <source>
        <dbReference type="PROSITE-ProRule" id="PRU00221"/>
    </source>
</evidence>
<dbReference type="Gene3D" id="2.130.10.10">
    <property type="entry name" value="YVTN repeat-like/Quinoprotein amine dehydrogenase"/>
    <property type="match status" value="1"/>
</dbReference>
<dbReference type="Pfam" id="PF00400">
    <property type="entry name" value="WD40"/>
    <property type="match status" value="2"/>
</dbReference>
<dbReference type="InterPro" id="IPR036322">
    <property type="entry name" value="WD40_repeat_dom_sf"/>
</dbReference>
<protein>
    <recommendedName>
        <fullName evidence="4">Importin subunit beta-1/Transportin-1-like TPR repeats domain-containing protein</fullName>
    </recommendedName>
</protein>